<feature type="domain" description="SWIM-type" evidence="3">
    <location>
        <begin position="54"/>
        <end position="95"/>
    </location>
</feature>
<dbReference type="PANTHER" id="PTHR10799">
    <property type="entry name" value="SNF2/RAD54 HELICASE FAMILY"/>
    <property type="match status" value="1"/>
</dbReference>
<dbReference type="PROSITE" id="PS51192">
    <property type="entry name" value="HELICASE_ATP_BIND_1"/>
    <property type="match status" value="1"/>
</dbReference>
<dbReference type="PROSITE" id="PS50966">
    <property type="entry name" value="ZF_SWIM"/>
    <property type="match status" value="1"/>
</dbReference>
<evidence type="ECO:0000256" key="1">
    <source>
        <dbReference type="ARBA" id="ARBA00022801"/>
    </source>
</evidence>
<dbReference type="Gene3D" id="3.40.50.10810">
    <property type="entry name" value="Tandem AAA-ATPase domain"/>
    <property type="match status" value="1"/>
</dbReference>
<dbReference type="Pfam" id="PF00271">
    <property type="entry name" value="Helicase_C"/>
    <property type="match status" value="1"/>
</dbReference>
<feature type="domain" description="Helicase C-terminal" evidence="5">
    <location>
        <begin position="901"/>
        <end position="1070"/>
    </location>
</feature>
<dbReference type="RefSeq" id="WP_184402373.1">
    <property type="nucleotide sequence ID" value="NZ_JACHHJ010000001.1"/>
</dbReference>
<dbReference type="InterPro" id="IPR038718">
    <property type="entry name" value="SNF2-like_sf"/>
</dbReference>
<dbReference type="SMART" id="SM00487">
    <property type="entry name" value="DEXDc"/>
    <property type="match status" value="1"/>
</dbReference>
<keyword evidence="6" id="KW-0347">Helicase</keyword>
<dbReference type="Gene3D" id="3.40.50.300">
    <property type="entry name" value="P-loop containing nucleotide triphosphate hydrolases"/>
    <property type="match status" value="1"/>
</dbReference>
<dbReference type="InterPro" id="IPR007527">
    <property type="entry name" value="Znf_SWIM"/>
</dbReference>
<keyword evidence="1" id="KW-0378">Hydrolase</keyword>
<evidence type="ECO:0000259" key="5">
    <source>
        <dbReference type="PROSITE" id="PS51194"/>
    </source>
</evidence>
<organism evidence="6 7">
    <name type="scientific">Geomicrobium halophilum</name>
    <dbReference type="NCBI Taxonomy" id="549000"/>
    <lineage>
        <taxon>Bacteria</taxon>
        <taxon>Bacillati</taxon>
        <taxon>Bacillota</taxon>
        <taxon>Bacilli</taxon>
        <taxon>Bacillales</taxon>
        <taxon>Geomicrobium</taxon>
    </lineage>
</organism>
<accession>A0A841PHV6</accession>
<dbReference type="PROSITE" id="PS51194">
    <property type="entry name" value="HELICASE_CTER"/>
    <property type="match status" value="1"/>
</dbReference>
<feature type="domain" description="Helicase ATP-binding" evidence="4">
    <location>
        <begin position="631"/>
        <end position="790"/>
    </location>
</feature>
<dbReference type="Pfam" id="PF00176">
    <property type="entry name" value="SNF2-rel_dom"/>
    <property type="match status" value="1"/>
</dbReference>
<dbReference type="Proteomes" id="UP000568839">
    <property type="component" value="Unassembled WGS sequence"/>
</dbReference>
<dbReference type="GO" id="GO:0008270">
    <property type="term" value="F:zinc ion binding"/>
    <property type="evidence" value="ECO:0007669"/>
    <property type="project" value="UniProtKB-KW"/>
</dbReference>
<keyword evidence="6" id="KW-0547">Nucleotide-binding</keyword>
<dbReference type="InterPro" id="IPR000330">
    <property type="entry name" value="SNF2_N"/>
</dbReference>
<proteinExistence type="predicted"/>
<dbReference type="InterPro" id="IPR013663">
    <property type="entry name" value="Helicase_SWF/SNF/SWI_bac"/>
</dbReference>
<protein>
    <submittedName>
        <fullName evidence="6">SNF2 family DNA or RNA helicase</fullName>
    </submittedName>
</protein>
<evidence type="ECO:0000313" key="6">
    <source>
        <dbReference type="EMBL" id="MBB6448370.1"/>
    </source>
</evidence>
<dbReference type="CDD" id="cd18793">
    <property type="entry name" value="SF2_C_SNF"/>
    <property type="match status" value="1"/>
</dbReference>
<sequence>MVTKQVEDYLYNHSFPITVQRGKKYYDEGKIRRLSQKGKGEWRAVAVGSEANIYHVQLTVHERDGVPLDYHCSCQAFAAYPGLCKHLVGTIYEWAEHAETVSQSSHIQPPQASHRDTAKVNRFIQSFADLYEEYKEELLERETLQVEYFIHIRPAGFFANSGFVELEMKLGGNRTYVVKDIDEWLNAYEQKRSLTFTKNFTYDPLEHRLTPEDEKIMSFLGDLKNMRQEPRYRYSGSKERTKYIPGPSLRPLLELLQYTNVQMVKNSDEEHHKGIEVRDRDFPLHFRLQAKEQHYELDWENGSEVRYLGEDYRAFVIEHTFYMMNEQEQNIFSRLYKRMKRENDTLVIPKDSFEMFCSYVLPQVNQLAEVKIKEEVKEELTIDSLRASLYVEEQEGKLLARTIFSYGRNQVDPYSDQHLEGHDSYVMRDIKKENEVMARIERIPFTYNEQGLMLKDEADIAAFLMEDLQDLSKVMDVYLTDAVQSFVFSPKDSPSLDIAVNQSMNWLDINFQFAELGQEEAEALLQAMLERRSYHRLQSGAFINLQEDVYQGISSTLEKITPPGTTPTQEMTAPLYKAFQLEEDQTSVTFTERLEKLVEDISNPENLEVTPPAHLEGTLREYQKTGFRWLTSLAHYGFGGILADEMGLGKTIQAISVIAHEVERNPQTETLVVAPASLIYNWKKELELYAPELKVAVIHGTKTEREGALAQEAHVFITSYPSLQRDEAMYFGRMFNTLIVDEAQYLKNDRAKTTRAVQSVQKKHAFALSGTPVENRSDELFSLFSVVMPDLFPVKRKFKQLSNDDISKRVQPFIMRRLKTQVLEELPEKQENVQYTELTQMQKQLYVAQVEQISNELQASVRERTFSQNRFQILAGLTRLRQICCHPQLVMDDAKPDSSGKLEFLSEYVRSGLVAGRRMVIFSQFTSMLSIIREHFDEQGWEYYYLDGGTPVSDRLKIADAFNAGEKNLFLISLRAGGTGLNLTGGDTVILYDLWWNPAVEQQAADRVHRFGQKKQVQIVRLVTSGTIEEKIIALQEEKKTLVDDLIQPGETLLETLQPEDIQSLLDTSMIEQEG</sequence>
<evidence type="ECO:0000256" key="2">
    <source>
        <dbReference type="PROSITE-ProRule" id="PRU00325"/>
    </source>
</evidence>
<keyword evidence="2" id="KW-0863">Zinc-finger</keyword>
<dbReference type="InterPro" id="IPR014001">
    <property type="entry name" value="Helicase_ATP-bd"/>
</dbReference>
<dbReference type="SUPFAM" id="SSF52540">
    <property type="entry name" value="P-loop containing nucleoside triphosphate hydrolases"/>
    <property type="match status" value="2"/>
</dbReference>
<name>A0A841PHV6_9BACL</name>
<evidence type="ECO:0000259" key="4">
    <source>
        <dbReference type="PROSITE" id="PS51192"/>
    </source>
</evidence>
<dbReference type="InterPro" id="IPR001650">
    <property type="entry name" value="Helicase_C-like"/>
</dbReference>
<comment type="caution">
    <text evidence="6">The sequence shown here is derived from an EMBL/GenBank/DDBJ whole genome shotgun (WGS) entry which is preliminary data.</text>
</comment>
<keyword evidence="2" id="KW-0479">Metal-binding</keyword>
<gene>
    <name evidence="6" type="ORF">HNR44_000319</name>
</gene>
<reference evidence="6 7" key="1">
    <citation type="submission" date="2020-08" db="EMBL/GenBank/DDBJ databases">
        <title>Genomic Encyclopedia of Type Strains, Phase IV (KMG-IV): sequencing the most valuable type-strain genomes for metagenomic binning, comparative biology and taxonomic classification.</title>
        <authorList>
            <person name="Goeker M."/>
        </authorList>
    </citation>
    <scope>NUCLEOTIDE SEQUENCE [LARGE SCALE GENOMIC DNA]</scope>
    <source>
        <strain evidence="6 7">DSM 21769</strain>
    </source>
</reference>
<dbReference type="Pfam" id="PF08455">
    <property type="entry name" value="SNF2_assoc"/>
    <property type="match status" value="1"/>
</dbReference>
<dbReference type="EMBL" id="JACHHJ010000001">
    <property type="protein sequence ID" value="MBB6448370.1"/>
    <property type="molecule type" value="Genomic_DNA"/>
</dbReference>
<dbReference type="GO" id="GO:0005524">
    <property type="term" value="F:ATP binding"/>
    <property type="evidence" value="ECO:0007669"/>
    <property type="project" value="InterPro"/>
</dbReference>
<evidence type="ECO:0000313" key="7">
    <source>
        <dbReference type="Proteomes" id="UP000568839"/>
    </source>
</evidence>
<dbReference type="AlphaFoldDB" id="A0A841PHV6"/>
<dbReference type="GO" id="GO:0004386">
    <property type="term" value="F:helicase activity"/>
    <property type="evidence" value="ECO:0007669"/>
    <property type="project" value="UniProtKB-KW"/>
</dbReference>
<dbReference type="SMART" id="SM00490">
    <property type="entry name" value="HELICc"/>
    <property type="match status" value="1"/>
</dbReference>
<evidence type="ECO:0000259" key="3">
    <source>
        <dbReference type="PROSITE" id="PS50966"/>
    </source>
</evidence>
<dbReference type="InterPro" id="IPR027417">
    <property type="entry name" value="P-loop_NTPase"/>
</dbReference>
<keyword evidence="6" id="KW-0067">ATP-binding</keyword>
<keyword evidence="7" id="KW-1185">Reference proteome</keyword>
<dbReference type="InterPro" id="IPR049730">
    <property type="entry name" value="SNF2/RAD54-like_C"/>
</dbReference>
<keyword evidence="2" id="KW-0862">Zinc</keyword>
<dbReference type="GO" id="GO:0016787">
    <property type="term" value="F:hydrolase activity"/>
    <property type="evidence" value="ECO:0007669"/>
    <property type="project" value="UniProtKB-KW"/>
</dbReference>